<organism evidence="9 10">
    <name type="scientific">Candidatus Lloydbacteria bacterium RIFCSPHIGHO2_02_FULL_54_17</name>
    <dbReference type="NCBI Taxonomy" id="1798664"/>
    <lineage>
        <taxon>Bacteria</taxon>
        <taxon>Candidatus Lloydiibacteriota</taxon>
    </lineage>
</organism>
<dbReference type="PRINTS" id="PR01837">
    <property type="entry name" value="MGTCSAPBPROT"/>
</dbReference>
<protein>
    <recommendedName>
        <fullName evidence="8">MgtC/SapB/SrpB/YhiD N-terminal domain-containing protein</fullName>
    </recommendedName>
</protein>
<sequence>MELFAGSQWELVIRLTVAVFLGLLVGAERSRVGKRAGMRTYALVSLGAALFVIIAGAVSYQYADTFVFDPLRVASQVVVGIGFLGAGMIFVNKSDVVNGLTTAAGIWVTAAVGVACGYGLYVLAAYVTFLTLAIFEVFWYVEERFIRTSRTGIEKDFVASARRPRSHEDKESA</sequence>
<feature type="transmembrane region" description="Helical" evidence="7">
    <location>
        <begin position="73"/>
        <end position="91"/>
    </location>
</feature>
<feature type="domain" description="MgtC/SapB/SrpB/YhiD N-terminal" evidence="8">
    <location>
        <begin position="15"/>
        <end position="142"/>
    </location>
</feature>
<feature type="transmembrane region" description="Helical" evidence="7">
    <location>
        <begin position="12"/>
        <end position="28"/>
    </location>
</feature>
<evidence type="ECO:0000256" key="2">
    <source>
        <dbReference type="ARBA" id="ARBA00009298"/>
    </source>
</evidence>
<dbReference type="PANTHER" id="PTHR33778">
    <property type="entry name" value="PROTEIN MGTC"/>
    <property type="match status" value="1"/>
</dbReference>
<name>A0A1G2DCK3_9BACT</name>
<dbReference type="GO" id="GO:0005886">
    <property type="term" value="C:plasma membrane"/>
    <property type="evidence" value="ECO:0007669"/>
    <property type="project" value="UniProtKB-SubCell"/>
</dbReference>
<feature type="transmembrane region" description="Helical" evidence="7">
    <location>
        <begin position="121"/>
        <end position="141"/>
    </location>
</feature>
<dbReference type="AlphaFoldDB" id="A0A1G2DCK3"/>
<feature type="transmembrane region" description="Helical" evidence="7">
    <location>
        <begin position="96"/>
        <end position="115"/>
    </location>
</feature>
<evidence type="ECO:0000256" key="5">
    <source>
        <dbReference type="ARBA" id="ARBA00022989"/>
    </source>
</evidence>
<gene>
    <name evidence="9" type="ORF">A3C93_02905</name>
</gene>
<evidence type="ECO:0000256" key="6">
    <source>
        <dbReference type="ARBA" id="ARBA00023136"/>
    </source>
</evidence>
<evidence type="ECO:0000256" key="7">
    <source>
        <dbReference type="SAM" id="Phobius"/>
    </source>
</evidence>
<comment type="subcellular location">
    <subcellularLocation>
        <location evidence="1">Cell membrane</location>
        <topology evidence="1">Multi-pass membrane protein</topology>
    </subcellularLocation>
</comment>
<dbReference type="PANTHER" id="PTHR33778:SF1">
    <property type="entry name" value="MAGNESIUM TRANSPORTER YHID-RELATED"/>
    <property type="match status" value="1"/>
</dbReference>
<dbReference type="InterPro" id="IPR003416">
    <property type="entry name" value="MgtC/SapB/SrpB/YhiD_fam"/>
</dbReference>
<evidence type="ECO:0000313" key="9">
    <source>
        <dbReference type="EMBL" id="OGZ10620.1"/>
    </source>
</evidence>
<keyword evidence="6 7" id="KW-0472">Membrane</keyword>
<comment type="similarity">
    <text evidence="2">Belongs to the MgtC/SapB family.</text>
</comment>
<dbReference type="InterPro" id="IPR049177">
    <property type="entry name" value="MgtC_SapB_SrpB_YhiD_N"/>
</dbReference>
<evidence type="ECO:0000259" key="8">
    <source>
        <dbReference type="Pfam" id="PF02308"/>
    </source>
</evidence>
<evidence type="ECO:0000256" key="3">
    <source>
        <dbReference type="ARBA" id="ARBA00022475"/>
    </source>
</evidence>
<dbReference type="EMBL" id="MHLO01000049">
    <property type="protein sequence ID" value="OGZ10620.1"/>
    <property type="molecule type" value="Genomic_DNA"/>
</dbReference>
<proteinExistence type="inferred from homology"/>
<comment type="caution">
    <text evidence="9">The sequence shown here is derived from an EMBL/GenBank/DDBJ whole genome shotgun (WGS) entry which is preliminary data.</text>
</comment>
<dbReference type="Pfam" id="PF02308">
    <property type="entry name" value="MgtC"/>
    <property type="match status" value="1"/>
</dbReference>
<dbReference type="Proteomes" id="UP000178636">
    <property type="component" value="Unassembled WGS sequence"/>
</dbReference>
<evidence type="ECO:0000256" key="4">
    <source>
        <dbReference type="ARBA" id="ARBA00022692"/>
    </source>
</evidence>
<dbReference type="STRING" id="1798664.A3C93_02905"/>
<accession>A0A1G2DCK3</accession>
<feature type="transmembrane region" description="Helical" evidence="7">
    <location>
        <begin position="40"/>
        <end position="61"/>
    </location>
</feature>
<keyword evidence="3" id="KW-1003">Cell membrane</keyword>
<keyword evidence="4 7" id="KW-0812">Transmembrane</keyword>
<reference evidence="9 10" key="1">
    <citation type="journal article" date="2016" name="Nat. Commun.">
        <title>Thousands of microbial genomes shed light on interconnected biogeochemical processes in an aquifer system.</title>
        <authorList>
            <person name="Anantharaman K."/>
            <person name="Brown C.T."/>
            <person name="Hug L.A."/>
            <person name="Sharon I."/>
            <person name="Castelle C.J."/>
            <person name="Probst A.J."/>
            <person name="Thomas B.C."/>
            <person name="Singh A."/>
            <person name="Wilkins M.J."/>
            <person name="Karaoz U."/>
            <person name="Brodie E.L."/>
            <person name="Williams K.H."/>
            <person name="Hubbard S.S."/>
            <person name="Banfield J.F."/>
        </authorList>
    </citation>
    <scope>NUCLEOTIDE SEQUENCE [LARGE SCALE GENOMIC DNA]</scope>
</reference>
<evidence type="ECO:0000256" key="1">
    <source>
        <dbReference type="ARBA" id="ARBA00004651"/>
    </source>
</evidence>
<evidence type="ECO:0000313" key="10">
    <source>
        <dbReference type="Proteomes" id="UP000178636"/>
    </source>
</evidence>
<keyword evidence="5 7" id="KW-1133">Transmembrane helix</keyword>